<proteinExistence type="predicted"/>
<keyword evidence="2" id="KW-0418">Kinase</keyword>
<dbReference type="AlphaFoldDB" id="A0A1Z4LJV1"/>
<protein>
    <submittedName>
        <fullName evidence="2">Putative serine/threonine kinase</fullName>
    </submittedName>
</protein>
<keyword evidence="1" id="KW-0812">Transmembrane</keyword>
<accession>A0A1Z4LJV1</accession>
<sequence>MTIKELLALFGNYSRSIGGWFNNSDAKIGRISGDLKDKIQETQLPFGNNHYNSDDSNKINQHQTEETQLIETSANSRMQKVGNNGYSNSNGINGYSHNYYNSYRNQRLLEKIDIAPLNIKEELQGSISKYVIDELIKDNQSIDKYVYYEYRGKNLDDKQLVKIKEYIFVDRELQQYQQEFVKRTNLKFKSNPTNGQDFRLIISSDAFVDKNKNRCYIITLLDENYISLRDYLNIEGNIDEIKVSSLLQQVLQSLDALHSQKIMLGNNDIFRGLAHGNINIDSLLIKNNNDNFLVYLSDFAIWEDILKNQEFRIASYYCTDSKFKDDLRSLGDVALRALFWNQVRDNDFNLNNSNIIQDYLSKRNDGGLTEFIFRLIGANGIDGKFQNIEEALKAFKRIKPNKSNFNTQHKLKEINSSKQTQISVKQQESNYNNSVNNSSFFSKILLFIPIFALCLIAWFLFDNREEFIKLFLGDDKVSEPETSVNDELLSDSQVIVDEQVSDWINKKSFASYKEYFSLKNILSNKSKGKIIFDEREIRKTEEVIQQIAKKKTNFNFAIVSLAISNKSTHKSNNSDEKECKFDEVPKNLQCQVIAYGGIVFFVPYSDGYKNNSILNSLNGNIDDKKLADYYQDKGEKKAIKLYKSEDNKLVDLVTKQFNKEQFVIPSYVESIEKSKFNKTLQDIRKNFENDEVDSIGFGLLSKVYGQCSVYPLALKDVNDEKYVQPFVDNNGDEISPTIDLCNDKGSYRLNYKAFRNDSDSEKYPLRFAIAVIYPTEQEEGKLFADMMLTDEGQTLLEEVGLVPAKGNQPN</sequence>
<dbReference type="EMBL" id="AP018227">
    <property type="protein sequence ID" value="BAY81530.1"/>
    <property type="molecule type" value="Genomic_DNA"/>
</dbReference>
<feature type="transmembrane region" description="Helical" evidence="1">
    <location>
        <begin position="440"/>
        <end position="461"/>
    </location>
</feature>
<dbReference type="OrthoDB" id="507876at2"/>
<keyword evidence="1" id="KW-1133">Transmembrane helix</keyword>
<dbReference type="SUPFAM" id="SSF56112">
    <property type="entry name" value="Protein kinase-like (PK-like)"/>
    <property type="match status" value="1"/>
</dbReference>
<dbReference type="GO" id="GO:0016301">
    <property type="term" value="F:kinase activity"/>
    <property type="evidence" value="ECO:0007669"/>
    <property type="project" value="UniProtKB-KW"/>
</dbReference>
<reference evidence="2 3" key="1">
    <citation type="submission" date="2017-06" db="EMBL/GenBank/DDBJ databases">
        <title>Genome sequencing of cyanobaciteial culture collection at National Institute for Environmental Studies (NIES).</title>
        <authorList>
            <person name="Hirose Y."/>
            <person name="Shimura Y."/>
            <person name="Fujisawa T."/>
            <person name="Nakamura Y."/>
            <person name="Kawachi M."/>
        </authorList>
    </citation>
    <scope>NUCLEOTIDE SEQUENCE [LARGE SCALE GENOMIC DNA]</scope>
    <source>
        <strain evidence="2 3">NIES-267</strain>
    </source>
</reference>
<name>A0A1Z4LJV1_9CYAN</name>
<keyword evidence="1" id="KW-0472">Membrane</keyword>
<keyword evidence="2" id="KW-0808">Transferase</keyword>
<dbReference type="Proteomes" id="UP000218418">
    <property type="component" value="Chromosome"/>
</dbReference>
<keyword evidence="3" id="KW-1185">Reference proteome</keyword>
<evidence type="ECO:0000313" key="3">
    <source>
        <dbReference type="Proteomes" id="UP000218418"/>
    </source>
</evidence>
<gene>
    <name evidence="2" type="ORF">NIES267_10070</name>
</gene>
<dbReference type="SUPFAM" id="SSF53850">
    <property type="entry name" value="Periplasmic binding protein-like II"/>
    <property type="match status" value="1"/>
</dbReference>
<evidence type="ECO:0000313" key="2">
    <source>
        <dbReference type="EMBL" id="BAY81530.1"/>
    </source>
</evidence>
<dbReference type="InterPro" id="IPR011009">
    <property type="entry name" value="Kinase-like_dom_sf"/>
</dbReference>
<organism evidence="2 3">
    <name type="scientific">Calothrix parasitica NIES-267</name>
    <dbReference type="NCBI Taxonomy" id="1973488"/>
    <lineage>
        <taxon>Bacteria</taxon>
        <taxon>Bacillati</taxon>
        <taxon>Cyanobacteriota</taxon>
        <taxon>Cyanophyceae</taxon>
        <taxon>Nostocales</taxon>
        <taxon>Calotrichaceae</taxon>
        <taxon>Calothrix</taxon>
    </lineage>
</organism>
<evidence type="ECO:0000256" key="1">
    <source>
        <dbReference type="SAM" id="Phobius"/>
    </source>
</evidence>
<dbReference type="Gene3D" id="1.10.510.10">
    <property type="entry name" value="Transferase(Phosphotransferase) domain 1"/>
    <property type="match status" value="1"/>
</dbReference>